<evidence type="ECO:0000256" key="2">
    <source>
        <dbReference type="ARBA" id="ARBA00022729"/>
    </source>
</evidence>
<proteinExistence type="inferred from homology"/>
<dbReference type="SUPFAM" id="SSF53822">
    <property type="entry name" value="Periplasmic binding protein-like I"/>
    <property type="match status" value="1"/>
</dbReference>
<dbReference type="PANTHER" id="PTHR30483:SF6">
    <property type="entry name" value="PERIPLASMIC BINDING PROTEIN OF ABC TRANSPORTER FOR NATURAL AMINO ACIDS"/>
    <property type="match status" value="1"/>
</dbReference>
<name>A0ABT3P1A9_9PROT</name>
<evidence type="ECO:0000313" key="5">
    <source>
        <dbReference type="EMBL" id="MCW8088215.1"/>
    </source>
</evidence>
<sequence length="411" mass="43182">MMTTQAGRRALLIGGALASTTLSSPALRAQPARIVKIGVLSDMNGPYAANTGPGSVVGARLAAEDFMHSHPGLRVEVIQADFQNRPDLGLAIARDWLDRQGVDAILDVPVSSAALGMAGLVAEKDKVALFTGPASAALTGANCGPNHVHWTYDTWSLAAGTGRALVADGADTWFFITADYAFGHALEADTAGFVREAGGRVLGTARTPFPGTTDFSSFLVQAQASRAKVIGLANAGSDTVNCLKQAAEFGLARRGTRLAALLFQIADVHALGLPAAQGLTLTEAFYWDMNEATRAFSARYAPQMNGHKPGMIHAGGYSAVLHYLKARAALGDNPSGRAAIAWMKANGTEDPLFGQGTVRADGRKVHEMYLFRVKAPEESKGPWEYYATARTIPADQAFRPMAGAGCALVPA</sequence>
<dbReference type="EMBL" id="JAPFQI010000029">
    <property type="protein sequence ID" value="MCW8088215.1"/>
    <property type="molecule type" value="Genomic_DNA"/>
</dbReference>
<keyword evidence="2" id="KW-0732">Signal</keyword>
<dbReference type="InterPro" id="IPR028081">
    <property type="entry name" value="Leu-bd"/>
</dbReference>
<protein>
    <submittedName>
        <fullName evidence="5">ABC transporter substrate-binding protein</fullName>
    </submittedName>
</protein>
<dbReference type="RefSeq" id="WP_301592415.1">
    <property type="nucleotide sequence ID" value="NZ_JAPFQI010000029.1"/>
</dbReference>
<evidence type="ECO:0000313" key="6">
    <source>
        <dbReference type="Proteomes" id="UP001526430"/>
    </source>
</evidence>
<accession>A0ABT3P1A9</accession>
<dbReference type="InterPro" id="IPR051010">
    <property type="entry name" value="BCAA_transport"/>
</dbReference>
<dbReference type="Pfam" id="PF13458">
    <property type="entry name" value="Peripla_BP_6"/>
    <property type="match status" value="1"/>
</dbReference>
<keyword evidence="6" id="KW-1185">Reference proteome</keyword>
<gene>
    <name evidence="5" type="ORF">OF850_21715</name>
</gene>
<comment type="caution">
    <text evidence="5">The sequence shown here is derived from an EMBL/GenBank/DDBJ whole genome shotgun (WGS) entry which is preliminary data.</text>
</comment>
<evidence type="ECO:0000259" key="4">
    <source>
        <dbReference type="Pfam" id="PF13458"/>
    </source>
</evidence>
<evidence type="ECO:0000256" key="3">
    <source>
        <dbReference type="ARBA" id="ARBA00022970"/>
    </source>
</evidence>
<organism evidence="5 6">
    <name type="scientific">Sabulicella glaciei</name>
    <dbReference type="NCBI Taxonomy" id="2984948"/>
    <lineage>
        <taxon>Bacteria</taxon>
        <taxon>Pseudomonadati</taxon>
        <taxon>Pseudomonadota</taxon>
        <taxon>Alphaproteobacteria</taxon>
        <taxon>Acetobacterales</taxon>
        <taxon>Acetobacteraceae</taxon>
        <taxon>Sabulicella</taxon>
    </lineage>
</organism>
<keyword evidence="3" id="KW-0029">Amino-acid transport</keyword>
<dbReference type="Proteomes" id="UP001526430">
    <property type="component" value="Unassembled WGS sequence"/>
</dbReference>
<dbReference type="CDD" id="cd06327">
    <property type="entry name" value="PBP1_SBP-like"/>
    <property type="match status" value="1"/>
</dbReference>
<dbReference type="InterPro" id="IPR028082">
    <property type="entry name" value="Peripla_BP_I"/>
</dbReference>
<dbReference type="PANTHER" id="PTHR30483">
    <property type="entry name" value="LEUCINE-SPECIFIC-BINDING PROTEIN"/>
    <property type="match status" value="1"/>
</dbReference>
<dbReference type="Gene3D" id="3.40.50.2300">
    <property type="match status" value="2"/>
</dbReference>
<feature type="domain" description="Leucine-binding protein" evidence="4">
    <location>
        <begin position="35"/>
        <end position="374"/>
    </location>
</feature>
<keyword evidence="3" id="KW-0813">Transport</keyword>
<comment type="similarity">
    <text evidence="1">Belongs to the leucine-binding protein family.</text>
</comment>
<reference evidence="5 6" key="1">
    <citation type="submission" date="2022-10" db="EMBL/GenBank/DDBJ databases">
        <title>Roseococcus glaciei nov., sp. nov., isolated from glacier.</title>
        <authorList>
            <person name="Liu Q."/>
            <person name="Xin Y.-H."/>
        </authorList>
    </citation>
    <scope>NUCLEOTIDE SEQUENCE [LARGE SCALE GENOMIC DNA]</scope>
    <source>
        <strain evidence="5 6">MDT2-1-1</strain>
    </source>
</reference>
<evidence type="ECO:0000256" key="1">
    <source>
        <dbReference type="ARBA" id="ARBA00010062"/>
    </source>
</evidence>